<dbReference type="OrthoDB" id="10002512at2"/>
<keyword evidence="1" id="KW-0472">Membrane</keyword>
<keyword evidence="3" id="KW-1185">Reference proteome</keyword>
<feature type="transmembrane region" description="Helical" evidence="1">
    <location>
        <begin position="70"/>
        <end position="90"/>
    </location>
</feature>
<dbReference type="Proteomes" id="UP000325797">
    <property type="component" value="Chromosome"/>
</dbReference>
<gene>
    <name evidence="2" type="ORF">FRZ61_34090</name>
</gene>
<dbReference type="KEGG" id="hadh:FRZ61_34090"/>
<sequence>MTNLDAGLVRLLMGIAVLERAEAAKRRVKKALAWAAIGLGVALAAGGTAVLTLGELAVHLLELPLGRGNALIVTAAGFAILAVGGGYLAWVQLLRVLDPTSGKKPAPAAGSAGLDKDPLWNLAGALAVGIVAGASRGRD</sequence>
<evidence type="ECO:0000313" key="2">
    <source>
        <dbReference type="EMBL" id="QEX23471.1"/>
    </source>
</evidence>
<keyword evidence="1" id="KW-0812">Transmembrane</keyword>
<proteinExistence type="predicted"/>
<organism evidence="2 3">
    <name type="scientific">Hypericibacter adhaerens</name>
    <dbReference type="NCBI Taxonomy" id="2602016"/>
    <lineage>
        <taxon>Bacteria</taxon>
        <taxon>Pseudomonadati</taxon>
        <taxon>Pseudomonadota</taxon>
        <taxon>Alphaproteobacteria</taxon>
        <taxon>Rhodospirillales</taxon>
        <taxon>Dongiaceae</taxon>
        <taxon>Hypericibacter</taxon>
    </lineage>
</organism>
<protein>
    <recommendedName>
        <fullName evidence="4">Holin-X, holin superfamily III</fullName>
    </recommendedName>
</protein>
<evidence type="ECO:0000256" key="1">
    <source>
        <dbReference type="SAM" id="Phobius"/>
    </source>
</evidence>
<name>A0A5J6N1A5_9PROT</name>
<dbReference type="AlphaFoldDB" id="A0A5J6N1A5"/>
<feature type="transmembrane region" description="Helical" evidence="1">
    <location>
        <begin position="33"/>
        <end position="58"/>
    </location>
</feature>
<accession>A0A5J6N1A5</accession>
<keyword evidence="1" id="KW-1133">Transmembrane helix</keyword>
<dbReference type="EMBL" id="CP042582">
    <property type="protein sequence ID" value="QEX23471.1"/>
    <property type="molecule type" value="Genomic_DNA"/>
</dbReference>
<dbReference type="RefSeq" id="WP_151118844.1">
    <property type="nucleotide sequence ID" value="NZ_CP042582.1"/>
</dbReference>
<evidence type="ECO:0008006" key="4">
    <source>
        <dbReference type="Google" id="ProtNLM"/>
    </source>
</evidence>
<reference evidence="2 3" key="1">
    <citation type="submission" date="2019-08" db="EMBL/GenBank/DDBJ databases">
        <title>Hyperibacter terrae gen. nov., sp. nov. and Hyperibacter viscosus sp. nov., two new members in the family Rhodospirillaceae isolated from the rhizosphere of Hypericum perforatum.</title>
        <authorList>
            <person name="Noviana Z."/>
        </authorList>
    </citation>
    <scope>NUCLEOTIDE SEQUENCE [LARGE SCALE GENOMIC DNA]</scope>
    <source>
        <strain evidence="2 3">R5959</strain>
    </source>
</reference>
<evidence type="ECO:0000313" key="3">
    <source>
        <dbReference type="Proteomes" id="UP000325797"/>
    </source>
</evidence>